<dbReference type="InterPro" id="IPR035897">
    <property type="entry name" value="Toll_tir_struct_dom_sf"/>
</dbReference>
<dbReference type="Proteomes" id="UP000634136">
    <property type="component" value="Unassembled WGS sequence"/>
</dbReference>
<accession>A0A834XGT5</accession>
<feature type="region of interest" description="Disordered" evidence="1">
    <location>
        <begin position="186"/>
        <end position="216"/>
    </location>
</feature>
<reference evidence="2" key="1">
    <citation type="submission" date="2020-09" db="EMBL/GenBank/DDBJ databases">
        <title>Genome-Enabled Discovery of Anthraquinone Biosynthesis in Senna tora.</title>
        <authorList>
            <person name="Kang S.-H."/>
            <person name="Pandey R.P."/>
            <person name="Lee C.-M."/>
            <person name="Sim J.-S."/>
            <person name="Jeong J.-T."/>
            <person name="Choi B.-S."/>
            <person name="Jung M."/>
            <person name="Ginzburg D."/>
            <person name="Zhao K."/>
            <person name="Won S.Y."/>
            <person name="Oh T.-J."/>
            <person name="Yu Y."/>
            <person name="Kim N.-H."/>
            <person name="Lee O.R."/>
            <person name="Lee T.-H."/>
            <person name="Bashyal P."/>
            <person name="Kim T.-S."/>
            <person name="Lee W.-H."/>
            <person name="Kawkins C."/>
            <person name="Kim C.-K."/>
            <person name="Kim J.S."/>
            <person name="Ahn B.O."/>
            <person name="Rhee S.Y."/>
            <person name="Sohng J.K."/>
        </authorList>
    </citation>
    <scope>NUCLEOTIDE SEQUENCE</scope>
    <source>
        <tissue evidence="2">Leaf</tissue>
    </source>
</reference>
<name>A0A834XGT5_9FABA</name>
<evidence type="ECO:0000313" key="2">
    <source>
        <dbReference type="EMBL" id="KAF7845093.1"/>
    </source>
</evidence>
<gene>
    <name evidence="2" type="ORF">G2W53_001998</name>
</gene>
<comment type="caution">
    <text evidence="2">The sequence shown here is derived from an EMBL/GenBank/DDBJ whole genome shotgun (WGS) entry which is preliminary data.</text>
</comment>
<keyword evidence="3" id="KW-1185">Reference proteome</keyword>
<sequence>MASSNTKWKYDVFLSFCDDDEESIGPFIDDLKSALTHNKINIYKRKSEGSTASEDGDCFLGGGKCSDWMMFKGEGSSVLFKMPQVTGCSLKGMTLYITYSSSLANMTLVHIRSVLIVNHTRSTIQIHKKEVLISPSVEEWKDMISDLEPGDKVEVLVVFGHGFIAKETTVYLIFSELVDEKTECSSSHSDDEAINSSEEIRRQRRKKSLLKWFKRR</sequence>
<protein>
    <submittedName>
        <fullName evidence="2">Disease resistance protein (TIR-NBS-LRR class)</fullName>
    </submittedName>
</protein>
<feature type="compositionally biased region" description="Basic residues" evidence="1">
    <location>
        <begin position="202"/>
        <end position="216"/>
    </location>
</feature>
<organism evidence="2 3">
    <name type="scientific">Senna tora</name>
    <dbReference type="NCBI Taxonomy" id="362788"/>
    <lineage>
        <taxon>Eukaryota</taxon>
        <taxon>Viridiplantae</taxon>
        <taxon>Streptophyta</taxon>
        <taxon>Embryophyta</taxon>
        <taxon>Tracheophyta</taxon>
        <taxon>Spermatophyta</taxon>
        <taxon>Magnoliopsida</taxon>
        <taxon>eudicotyledons</taxon>
        <taxon>Gunneridae</taxon>
        <taxon>Pentapetalae</taxon>
        <taxon>rosids</taxon>
        <taxon>fabids</taxon>
        <taxon>Fabales</taxon>
        <taxon>Fabaceae</taxon>
        <taxon>Caesalpinioideae</taxon>
        <taxon>Cassia clade</taxon>
        <taxon>Senna</taxon>
    </lineage>
</organism>
<dbReference type="AlphaFoldDB" id="A0A834XGT5"/>
<dbReference type="Gene3D" id="3.40.50.10140">
    <property type="entry name" value="Toll/interleukin-1 receptor homology (TIR) domain"/>
    <property type="match status" value="1"/>
</dbReference>
<evidence type="ECO:0000313" key="3">
    <source>
        <dbReference type="Proteomes" id="UP000634136"/>
    </source>
</evidence>
<evidence type="ECO:0000256" key="1">
    <source>
        <dbReference type="SAM" id="MobiDB-lite"/>
    </source>
</evidence>
<dbReference type="OrthoDB" id="1429998at2759"/>
<proteinExistence type="predicted"/>
<dbReference type="EMBL" id="JAAIUW010000001">
    <property type="protein sequence ID" value="KAF7845093.1"/>
    <property type="molecule type" value="Genomic_DNA"/>
</dbReference>